<proteinExistence type="predicted"/>
<sequence length="471" mass="51744">MTNKPLLELHRSLDRRLRPEDVADLISLALDGSLSTPERLTLDRAAAHSYRRLGWVSSMTEEFAKPQDGAYQLAAVARLFDRQEWAERDPGDPVSLAEVAQLAGQEIGWSPDRADFKHDRLDRAARREAGIDVPKRQYNRRFRALGRLAAKAGRLGDGQEMRRLLLVGRSGFAATITEERFVADPDAACFVAYFTARRNLRRQFSLNGRGNPFDDVAQMLLARCEANPDTDWAMIAVVYAKPSVLARLADAERGEMLGAWYAVMRQCADRLERVWQTRPLNRMSMVVRRGDDSSTWNTVAQAYNAARAGWLACLQSMGALPLLDAACPGKVMRLMAADLAWWHRSTGGDVDPNTKVWASLPLPWEVLSGLVTCTRADVEQACAEAGLDPAETGWTASPAKHRVAAFKPTPELVHGVTVADPVWASLLRRAGVFSGKQVKPDLVEHAAHGLAAGVVVSDLPSRPLSGGGHTP</sequence>
<dbReference type="RefSeq" id="WP_091079466.1">
    <property type="nucleotide sequence ID" value="NZ_FOHX01000003.1"/>
</dbReference>
<reference evidence="1 2" key="1">
    <citation type="submission" date="2016-10" db="EMBL/GenBank/DDBJ databases">
        <authorList>
            <person name="de Groot N.N."/>
        </authorList>
    </citation>
    <scope>NUCLEOTIDE SEQUENCE [LARGE SCALE GENOMIC DNA]</scope>
    <source>
        <strain evidence="1 2">CGMCC 4.5598</strain>
    </source>
</reference>
<dbReference type="STRING" id="568860.SAMN05421811_103232"/>
<name>A0A1I0EW32_9ACTN</name>
<accession>A0A1I0EW32</accession>
<dbReference type="EMBL" id="FOHX01000003">
    <property type="protein sequence ID" value="SET49858.1"/>
    <property type="molecule type" value="Genomic_DNA"/>
</dbReference>
<gene>
    <name evidence="1" type="ORF">SAMN05421811_103232</name>
</gene>
<dbReference type="OrthoDB" id="4264468at2"/>
<dbReference type="AlphaFoldDB" id="A0A1I0EW32"/>
<organism evidence="1 2">
    <name type="scientific">Nonomuraea wenchangensis</name>
    <dbReference type="NCBI Taxonomy" id="568860"/>
    <lineage>
        <taxon>Bacteria</taxon>
        <taxon>Bacillati</taxon>
        <taxon>Actinomycetota</taxon>
        <taxon>Actinomycetes</taxon>
        <taxon>Streptosporangiales</taxon>
        <taxon>Streptosporangiaceae</taxon>
        <taxon>Nonomuraea</taxon>
    </lineage>
</organism>
<keyword evidence="2" id="KW-1185">Reference proteome</keyword>
<protein>
    <submittedName>
        <fullName evidence="1">Uncharacterized protein</fullName>
    </submittedName>
</protein>
<evidence type="ECO:0000313" key="1">
    <source>
        <dbReference type="EMBL" id="SET49858.1"/>
    </source>
</evidence>
<dbReference type="Proteomes" id="UP000199361">
    <property type="component" value="Unassembled WGS sequence"/>
</dbReference>
<evidence type="ECO:0000313" key="2">
    <source>
        <dbReference type="Proteomes" id="UP000199361"/>
    </source>
</evidence>